<accession>A0ACB8RE45</accession>
<reference evidence="1" key="1">
    <citation type="submission" date="2021-02" db="EMBL/GenBank/DDBJ databases">
        <authorList>
            <consortium name="DOE Joint Genome Institute"/>
            <person name="Ahrendt S."/>
            <person name="Looney B.P."/>
            <person name="Miyauchi S."/>
            <person name="Morin E."/>
            <person name="Drula E."/>
            <person name="Courty P.E."/>
            <person name="Chicoki N."/>
            <person name="Fauchery L."/>
            <person name="Kohler A."/>
            <person name="Kuo A."/>
            <person name="Labutti K."/>
            <person name="Pangilinan J."/>
            <person name="Lipzen A."/>
            <person name="Riley R."/>
            <person name="Andreopoulos W."/>
            <person name="He G."/>
            <person name="Johnson J."/>
            <person name="Barry K.W."/>
            <person name="Grigoriev I.V."/>
            <person name="Nagy L."/>
            <person name="Hibbett D."/>
            <person name="Henrissat B."/>
            <person name="Matheny P.B."/>
            <person name="Labbe J."/>
            <person name="Martin F."/>
        </authorList>
    </citation>
    <scope>NUCLEOTIDE SEQUENCE</scope>
    <source>
        <strain evidence="1">FP105234-sp</strain>
    </source>
</reference>
<dbReference type="EMBL" id="MU276092">
    <property type="protein sequence ID" value="KAI0041946.1"/>
    <property type="molecule type" value="Genomic_DNA"/>
</dbReference>
<name>A0ACB8RE45_9AGAM</name>
<gene>
    <name evidence="1" type="ORF">FA95DRAFT_1564852</name>
</gene>
<reference evidence="1" key="2">
    <citation type="journal article" date="2022" name="New Phytol.">
        <title>Evolutionary transition to the ectomycorrhizal habit in the genomes of a hyperdiverse lineage of mushroom-forming fungi.</title>
        <authorList>
            <person name="Looney B."/>
            <person name="Miyauchi S."/>
            <person name="Morin E."/>
            <person name="Drula E."/>
            <person name="Courty P.E."/>
            <person name="Kohler A."/>
            <person name="Kuo A."/>
            <person name="LaButti K."/>
            <person name="Pangilinan J."/>
            <person name="Lipzen A."/>
            <person name="Riley R."/>
            <person name="Andreopoulos W."/>
            <person name="He G."/>
            <person name="Johnson J."/>
            <person name="Nolan M."/>
            <person name="Tritt A."/>
            <person name="Barry K.W."/>
            <person name="Grigoriev I.V."/>
            <person name="Nagy L.G."/>
            <person name="Hibbett D."/>
            <person name="Henrissat B."/>
            <person name="Matheny P.B."/>
            <person name="Labbe J."/>
            <person name="Martin F.M."/>
        </authorList>
    </citation>
    <scope>NUCLEOTIDE SEQUENCE</scope>
    <source>
        <strain evidence="1">FP105234-sp</strain>
    </source>
</reference>
<comment type="caution">
    <text evidence="1">The sequence shown here is derived from an EMBL/GenBank/DDBJ whole genome shotgun (WGS) entry which is preliminary data.</text>
</comment>
<keyword evidence="2" id="KW-1185">Reference proteome</keyword>
<organism evidence="1 2">
    <name type="scientific">Auriscalpium vulgare</name>
    <dbReference type="NCBI Taxonomy" id="40419"/>
    <lineage>
        <taxon>Eukaryota</taxon>
        <taxon>Fungi</taxon>
        <taxon>Dikarya</taxon>
        <taxon>Basidiomycota</taxon>
        <taxon>Agaricomycotina</taxon>
        <taxon>Agaricomycetes</taxon>
        <taxon>Russulales</taxon>
        <taxon>Auriscalpiaceae</taxon>
        <taxon>Auriscalpium</taxon>
    </lineage>
</organism>
<sequence length="128" mass="14181">MCRRRRLSLRGPTQCGHPSFSNLWCAGAVSTVEPRVWATLAALRQAAVPRWPVGGHYPTLRIAPASNVSRPRILEVIHRLAGCRLQALRCWGVFSMRILFAQHLSPSQEEKMAIQFILGFVIAPAAAP</sequence>
<evidence type="ECO:0000313" key="1">
    <source>
        <dbReference type="EMBL" id="KAI0041946.1"/>
    </source>
</evidence>
<proteinExistence type="predicted"/>
<evidence type="ECO:0000313" key="2">
    <source>
        <dbReference type="Proteomes" id="UP000814033"/>
    </source>
</evidence>
<protein>
    <submittedName>
        <fullName evidence="1">Uncharacterized protein</fullName>
    </submittedName>
</protein>
<dbReference type="Proteomes" id="UP000814033">
    <property type="component" value="Unassembled WGS sequence"/>
</dbReference>